<organism evidence="2 3">
    <name type="scientific">Micromonospora yangpuensis</name>
    <dbReference type="NCBI Taxonomy" id="683228"/>
    <lineage>
        <taxon>Bacteria</taxon>
        <taxon>Bacillati</taxon>
        <taxon>Actinomycetota</taxon>
        <taxon>Actinomycetes</taxon>
        <taxon>Micromonosporales</taxon>
        <taxon>Micromonosporaceae</taxon>
        <taxon>Micromonospora</taxon>
    </lineage>
</organism>
<proteinExistence type="predicted"/>
<accession>A0A1C6UH78</accession>
<gene>
    <name evidence="2" type="ORF">GA0070617_2316</name>
</gene>
<protein>
    <recommendedName>
        <fullName evidence="1">DUF559 domain-containing protein</fullName>
    </recommendedName>
</protein>
<evidence type="ECO:0000313" key="3">
    <source>
        <dbReference type="Proteomes" id="UP000198937"/>
    </source>
</evidence>
<dbReference type="SUPFAM" id="SSF52980">
    <property type="entry name" value="Restriction endonuclease-like"/>
    <property type="match status" value="1"/>
</dbReference>
<dbReference type="AlphaFoldDB" id="A0A1C6UH78"/>
<dbReference type="STRING" id="683228.GA0070617_2316"/>
<reference evidence="2 3" key="1">
    <citation type="submission" date="2016-06" db="EMBL/GenBank/DDBJ databases">
        <authorList>
            <person name="Kjaerup R.B."/>
            <person name="Dalgaard T.S."/>
            <person name="Juul-Madsen H.R."/>
        </authorList>
    </citation>
    <scope>NUCLEOTIDE SEQUENCE [LARGE SCALE GENOMIC DNA]</scope>
    <source>
        <strain evidence="2 3">DSM 45577</strain>
    </source>
</reference>
<dbReference type="OrthoDB" id="3173471at2"/>
<sequence length="305" mass="34196">MRQPGGHGRNRPAPPQLRGRIFRGSTVVNDGLLSRNDLRSAAWQRLFRDIYADTDLTLTHRARCLAVSRWLAPPGTAIAGRAAAALHGAAATANEEPIDVLTPADVRMGPISGVRVHRGLREATDAVDRDGILVTTVTRTCWDLACWLTAMEAVVVVDALLRQRLTSQDDLRAYAWEHRDRRGWRALLRVVELTDGGAESPQESRTRVHLVRAGLPRPVTQYVITGQGRFIARVDLAWPAFKVAVEYDGRWHDDPEQLHRDRRRLNQLVGEGWLVLHVTARRLREDLDGFLGEVHIALRSRGARL</sequence>
<dbReference type="Proteomes" id="UP000198937">
    <property type="component" value="Unassembled WGS sequence"/>
</dbReference>
<dbReference type="Gene3D" id="3.40.960.10">
    <property type="entry name" value="VSR Endonuclease"/>
    <property type="match status" value="1"/>
</dbReference>
<dbReference type="InterPro" id="IPR011335">
    <property type="entry name" value="Restrct_endonuc-II-like"/>
</dbReference>
<keyword evidence="3" id="KW-1185">Reference proteome</keyword>
<name>A0A1C6UH78_9ACTN</name>
<evidence type="ECO:0000313" key="2">
    <source>
        <dbReference type="EMBL" id="SCL53259.1"/>
    </source>
</evidence>
<dbReference type="InterPro" id="IPR007569">
    <property type="entry name" value="DUF559"/>
</dbReference>
<dbReference type="EMBL" id="FMIA01000002">
    <property type="protein sequence ID" value="SCL53259.1"/>
    <property type="molecule type" value="Genomic_DNA"/>
</dbReference>
<feature type="domain" description="DUF559" evidence="1">
    <location>
        <begin position="234"/>
        <end position="298"/>
    </location>
</feature>
<evidence type="ECO:0000259" key="1">
    <source>
        <dbReference type="Pfam" id="PF04480"/>
    </source>
</evidence>
<dbReference type="RefSeq" id="WP_091436292.1">
    <property type="nucleotide sequence ID" value="NZ_BMMJ01000004.1"/>
</dbReference>
<dbReference type="Pfam" id="PF04480">
    <property type="entry name" value="DUF559"/>
    <property type="match status" value="1"/>
</dbReference>